<name>A0A084VN85_ANOSI</name>
<dbReference type="Proteomes" id="UP000030765">
    <property type="component" value="Unassembled WGS sequence"/>
</dbReference>
<accession>A0A084VN85</accession>
<evidence type="ECO:0000313" key="2">
    <source>
        <dbReference type="EnsemblMetazoa" id="ASIC006917-PA"/>
    </source>
</evidence>
<dbReference type="EMBL" id="ATLV01014727">
    <property type="status" value="NOT_ANNOTATED_CDS"/>
    <property type="molecule type" value="Genomic_DNA"/>
</dbReference>
<sequence>MAINELVNALTSDDGKNASIISPNAIRTCPATVSVTSLSGDPGKEKPLPAGHEAVVVKTVSYVFLDFLLPFPTVELKGILERSRNDQTMLPFRCVEKAEVNRNRSSRLNGFDSYHGFQLRRDDIMINLKQIVV</sequence>
<dbReference type="AlphaFoldDB" id="A0A084VN85"/>
<gene>
    <name evidence="1" type="ORF">ZHAS_00006917</name>
</gene>
<dbReference type="VEuPathDB" id="VectorBase:ASIC006917"/>
<evidence type="ECO:0000313" key="3">
    <source>
        <dbReference type="Proteomes" id="UP000030765"/>
    </source>
</evidence>
<reference evidence="1 3" key="1">
    <citation type="journal article" date="2014" name="BMC Genomics">
        <title>Genome sequence of Anopheles sinensis provides insight into genetics basis of mosquito competence for malaria parasites.</title>
        <authorList>
            <person name="Zhou D."/>
            <person name="Zhang D."/>
            <person name="Ding G."/>
            <person name="Shi L."/>
            <person name="Hou Q."/>
            <person name="Ye Y."/>
            <person name="Xu Y."/>
            <person name="Zhou H."/>
            <person name="Xiong C."/>
            <person name="Li S."/>
            <person name="Yu J."/>
            <person name="Hong S."/>
            <person name="Yu X."/>
            <person name="Zou P."/>
            <person name="Chen C."/>
            <person name="Chang X."/>
            <person name="Wang W."/>
            <person name="Lv Y."/>
            <person name="Sun Y."/>
            <person name="Ma L."/>
            <person name="Shen B."/>
            <person name="Zhu C."/>
        </authorList>
    </citation>
    <scope>NUCLEOTIDE SEQUENCE [LARGE SCALE GENOMIC DNA]</scope>
</reference>
<protein>
    <submittedName>
        <fullName evidence="1 2">Uncharacterized protein</fullName>
    </submittedName>
</protein>
<organism evidence="1">
    <name type="scientific">Anopheles sinensis</name>
    <name type="common">Mosquito</name>
    <dbReference type="NCBI Taxonomy" id="74873"/>
    <lineage>
        <taxon>Eukaryota</taxon>
        <taxon>Metazoa</taxon>
        <taxon>Ecdysozoa</taxon>
        <taxon>Arthropoda</taxon>
        <taxon>Hexapoda</taxon>
        <taxon>Insecta</taxon>
        <taxon>Pterygota</taxon>
        <taxon>Neoptera</taxon>
        <taxon>Endopterygota</taxon>
        <taxon>Diptera</taxon>
        <taxon>Nematocera</taxon>
        <taxon>Culicoidea</taxon>
        <taxon>Culicidae</taxon>
        <taxon>Anophelinae</taxon>
        <taxon>Anopheles</taxon>
    </lineage>
</organism>
<reference evidence="2" key="2">
    <citation type="submission" date="2020-05" db="UniProtKB">
        <authorList>
            <consortium name="EnsemblMetazoa"/>
        </authorList>
    </citation>
    <scope>IDENTIFICATION</scope>
</reference>
<dbReference type="EMBL" id="KE524984">
    <property type="protein sequence ID" value="KFB39429.1"/>
    <property type="molecule type" value="Genomic_DNA"/>
</dbReference>
<dbReference type="EnsemblMetazoa" id="ASIC006917-RA">
    <property type="protein sequence ID" value="ASIC006917-PA"/>
    <property type="gene ID" value="ASIC006917"/>
</dbReference>
<proteinExistence type="predicted"/>
<keyword evidence="3" id="KW-1185">Reference proteome</keyword>
<evidence type="ECO:0000313" key="1">
    <source>
        <dbReference type="EMBL" id="KFB39429.1"/>
    </source>
</evidence>